<reference evidence="9 10" key="1">
    <citation type="submission" date="2019-08" db="EMBL/GenBank/DDBJ databases">
        <title>In-depth cultivation of the pig gut microbiome towards novel bacterial diversity and tailored functional studies.</title>
        <authorList>
            <person name="Wylensek D."/>
            <person name="Hitch T.C.A."/>
            <person name="Clavel T."/>
        </authorList>
    </citation>
    <scope>NUCLEOTIDE SEQUENCE [LARGE SCALE GENOMIC DNA]</scope>
    <source>
        <strain evidence="9 10">Oil-RF-744-WCA-WT-10</strain>
    </source>
</reference>
<dbReference type="PANTHER" id="PTHR30330">
    <property type="entry name" value="AGSS FAMILY TRANSPORTER, SODIUM-ALANINE"/>
    <property type="match status" value="1"/>
</dbReference>
<sequence>MEEFFNNISQSIIKLSDFLCGYPEFFLLIGGGLFLFIYSGGVSIRRLPWSVRALRQKQAKSAGKDTGQISSFQALMSAIAATVGMGNIAGVAIALSIGGPGVIFWMWVSAIVGMGTKFFEGTLAIMYKGRDSEGVVQGGPMYMITQGLGKKWKPLAVAFSIFGLVGTLCFMQANQLVESITTVFTSPMGIENTVGLRFTLGVVIVLIVGTVIIGGINRIAKTAARVVPLMVTLYLILVVVIMVLNYDQVPGVFKQIIDGAFHPSGIAGGVVGIALTGARRAAMVNEAGVGTASMMHGASMNTEPVREGLVAMIAPLIDSGIVCTLTSIPIILAGQNIGTGEVSGGLYIALGAFGQLLPHVGQYLLMIIVFFFAFSTMFSYSYYGQKCTNYLFGAKNAKYYNYYYLAMIIVAAVIKLDLLVSCMDLAFFLMAVCTMFTLLALSPRVKREMKAYFARHEQ</sequence>
<feature type="transmembrane region" description="Helical" evidence="8">
    <location>
        <begin position="155"/>
        <end position="174"/>
    </location>
</feature>
<accession>A0A6L5XFY9</accession>
<comment type="subcellular location">
    <subcellularLocation>
        <location evidence="1 8">Cell membrane</location>
        <topology evidence="1 8">Multi-pass membrane protein</topology>
    </subcellularLocation>
</comment>
<evidence type="ECO:0000313" key="9">
    <source>
        <dbReference type="EMBL" id="MSS18401.1"/>
    </source>
</evidence>
<keyword evidence="7 8" id="KW-0472">Membrane</keyword>
<feature type="transmembrane region" description="Helical" evidence="8">
    <location>
        <begin position="25"/>
        <end position="47"/>
    </location>
</feature>
<proteinExistence type="inferred from homology"/>
<feature type="transmembrane region" description="Helical" evidence="8">
    <location>
        <begin position="103"/>
        <end position="127"/>
    </location>
</feature>
<evidence type="ECO:0000256" key="3">
    <source>
        <dbReference type="ARBA" id="ARBA00022448"/>
    </source>
</evidence>
<feature type="transmembrane region" description="Helical" evidence="8">
    <location>
        <begin position="226"/>
        <end position="246"/>
    </location>
</feature>
<evidence type="ECO:0000256" key="6">
    <source>
        <dbReference type="ARBA" id="ARBA00022989"/>
    </source>
</evidence>
<dbReference type="PRINTS" id="PR00175">
    <property type="entry name" value="NAALASMPORT"/>
</dbReference>
<keyword evidence="4 8" id="KW-1003">Cell membrane</keyword>
<evidence type="ECO:0000256" key="4">
    <source>
        <dbReference type="ARBA" id="ARBA00022475"/>
    </source>
</evidence>
<dbReference type="Pfam" id="PF01235">
    <property type="entry name" value="Na_Ala_symp"/>
    <property type="match status" value="1"/>
</dbReference>
<evidence type="ECO:0000256" key="7">
    <source>
        <dbReference type="ARBA" id="ARBA00023136"/>
    </source>
</evidence>
<evidence type="ECO:0000313" key="10">
    <source>
        <dbReference type="Proteomes" id="UP000483362"/>
    </source>
</evidence>
<dbReference type="RefSeq" id="WP_154327419.1">
    <property type="nucleotide sequence ID" value="NZ_CP045696.1"/>
</dbReference>
<dbReference type="EMBL" id="VULT01000020">
    <property type="protein sequence ID" value="MSS18401.1"/>
    <property type="molecule type" value="Genomic_DNA"/>
</dbReference>
<dbReference type="InterPro" id="IPR001463">
    <property type="entry name" value="Na/Ala_symport"/>
</dbReference>
<keyword evidence="8" id="KW-0769">Symport</keyword>
<feature type="transmembrane region" description="Helical" evidence="8">
    <location>
        <begin position="194"/>
        <end position="214"/>
    </location>
</feature>
<feature type="transmembrane region" description="Helical" evidence="8">
    <location>
        <begin position="74"/>
        <end position="97"/>
    </location>
</feature>
<feature type="transmembrane region" description="Helical" evidence="8">
    <location>
        <begin position="402"/>
        <end position="420"/>
    </location>
</feature>
<feature type="transmembrane region" description="Helical" evidence="8">
    <location>
        <begin position="309"/>
        <end position="332"/>
    </location>
</feature>
<dbReference type="PANTHER" id="PTHR30330:SF3">
    <property type="entry name" value="TRANSCRIPTIONAL REGULATOR, LRP FAMILY"/>
    <property type="match status" value="1"/>
</dbReference>
<keyword evidence="5 8" id="KW-0812">Transmembrane</keyword>
<dbReference type="GO" id="GO:0005886">
    <property type="term" value="C:plasma membrane"/>
    <property type="evidence" value="ECO:0007669"/>
    <property type="project" value="UniProtKB-SubCell"/>
</dbReference>
<dbReference type="NCBIfam" id="TIGR00835">
    <property type="entry name" value="agcS"/>
    <property type="match status" value="1"/>
</dbReference>
<feature type="transmembrane region" description="Helical" evidence="8">
    <location>
        <begin position="363"/>
        <end position="382"/>
    </location>
</feature>
<keyword evidence="3 8" id="KW-0813">Transport</keyword>
<keyword evidence="10" id="KW-1185">Reference proteome</keyword>
<protein>
    <submittedName>
        <fullName evidence="9">Alanine:cation symporter family protein</fullName>
    </submittedName>
</protein>
<comment type="similarity">
    <text evidence="2 8">Belongs to the alanine or glycine:cation symporter (AGCS) (TC 2.A.25) family.</text>
</comment>
<dbReference type="GO" id="GO:0005283">
    <property type="term" value="F:amino acid:sodium symporter activity"/>
    <property type="evidence" value="ECO:0007669"/>
    <property type="project" value="InterPro"/>
</dbReference>
<dbReference type="Proteomes" id="UP000483362">
    <property type="component" value="Unassembled WGS sequence"/>
</dbReference>
<feature type="transmembrane region" description="Helical" evidence="8">
    <location>
        <begin position="426"/>
        <end position="445"/>
    </location>
</feature>
<dbReference type="Gene3D" id="1.20.1740.10">
    <property type="entry name" value="Amino acid/polyamine transporter I"/>
    <property type="match status" value="1"/>
</dbReference>
<dbReference type="AlphaFoldDB" id="A0A6L5XFY9"/>
<evidence type="ECO:0000256" key="1">
    <source>
        <dbReference type="ARBA" id="ARBA00004651"/>
    </source>
</evidence>
<name>A0A6L5XFY9_9BACT</name>
<gene>
    <name evidence="9" type="ORF">FYJ29_11615</name>
</gene>
<keyword evidence="6 8" id="KW-1133">Transmembrane helix</keyword>
<comment type="caution">
    <text evidence="9">The sequence shown here is derived from an EMBL/GenBank/DDBJ whole genome shotgun (WGS) entry which is preliminary data.</text>
</comment>
<evidence type="ECO:0000256" key="5">
    <source>
        <dbReference type="ARBA" id="ARBA00022692"/>
    </source>
</evidence>
<evidence type="ECO:0000256" key="8">
    <source>
        <dbReference type="RuleBase" id="RU363064"/>
    </source>
</evidence>
<evidence type="ECO:0000256" key="2">
    <source>
        <dbReference type="ARBA" id="ARBA00009261"/>
    </source>
</evidence>
<organism evidence="9 10">
    <name type="scientific">Sodaliphilus pleomorphus</name>
    <dbReference type="NCBI Taxonomy" id="2606626"/>
    <lineage>
        <taxon>Bacteria</taxon>
        <taxon>Pseudomonadati</taxon>
        <taxon>Bacteroidota</taxon>
        <taxon>Bacteroidia</taxon>
        <taxon>Bacteroidales</taxon>
        <taxon>Muribaculaceae</taxon>
        <taxon>Sodaliphilus</taxon>
    </lineage>
</organism>